<evidence type="ECO:0000313" key="8">
    <source>
        <dbReference type="EMBL" id="SCX38502.1"/>
    </source>
</evidence>
<reference evidence="9" key="1">
    <citation type="submission" date="2016-10" db="EMBL/GenBank/DDBJ databases">
        <authorList>
            <person name="Varghese N."/>
            <person name="Submissions S."/>
        </authorList>
    </citation>
    <scope>NUCLEOTIDE SEQUENCE [LARGE SCALE GENOMIC DNA]</scope>
    <source>
        <strain evidence="9">DSM 45722</strain>
    </source>
</reference>
<dbReference type="RefSeq" id="WP_092799220.1">
    <property type="nucleotide sequence ID" value="NZ_FMUH01000001.1"/>
</dbReference>
<keyword evidence="5 7" id="KW-0472">Membrane</keyword>
<evidence type="ECO:0000256" key="2">
    <source>
        <dbReference type="ARBA" id="ARBA00022475"/>
    </source>
</evidence>
<evidence type="ECO:0000256" key="1">
    <source>
        <dbReference type="ARBA" id="ARBA00004651"/>
    </source>
</evidence>
<accession>A0A1G4XBH7</accession>
<dbReference type="STRING" id="1960309.SAMN03159343_0427"/>
<evidence type="ECO:0008006" key="10">
    <source>
        <dbReference type="Google" id="ProtNLM"/>
    </source>
</evidence>
<dbReference type="Proteomes" id="UP000198981">
    <property type="component" value="Unassembled WGS sequence"/>
</dbReference>
<evidence type="ECO:0000256" key="4">
    <source>
        <dbReference type="ARBA" id="ARBA00022989"/>
    </source>
</evidence>
<dbReference type="Pfam" id="PF06146">
    <property type="entry name" value="PsiE"/>
    <property type="match status" value="1"/>
</dbReference>
<feature type="region of interest" description="Disordered" evidence="6">
    <location>
        <begin position="160"/>
        <end position="179"/>
    </location>
</feature>
<evidence type="ECO:0000256" key="6">
    <source>
        <dbReference type="SAM" id="MobiDB-lite"/>
    </source>
</evidence>
<dbReference type="GO" id="GO:0005886">
    <property type="term" value="C:plasma membrane"/>
    <property type="evidence" value="ECO:0007669"/>
    <property type="project" value="UniProtKB-SubCell"/>
</dbReference>
<feature type="transmembrane region" description="Helical" evidence="7">
    <location>
        <begin position="136"/>
        <end position="156"/>
    </location>
</feature>
<dbReference type="InterPro" id="IPR020948">
    <property type="entry name" value="P_starv_induced_PsiE-like"/>
</dbReference>
<sequence length="179" mass="19313">MTGQRRRDDEHDDAEHPPGFGKVGTRLLELAENVVYAGIALFLLVTALVLLVLAGKTSWGLVTDLSTTPVLELLDVLLLVFIVVELLFAVRTTVEKRELIAEPFLLVGIIASIKEIVVLSVEAAGKVGTAGFADRIIEIGVLGVLVLLLGVTSLLLRRKEREPDEGENAPADPETSDRP</sequence>
<evidence type="ECO:0000256" key="5">
    <source>
        <dbReference type="ARBA" id="ARBA00023136"/>
    </source>
</evidence>
<keyword evidence="4 7" id="KW-1133">Transmembrane helix</keyword>
<feature type="transmembrane region" description="Helical" evidence="7">
    <location>
        <begin position="73"/>
        <end position="92"/>
    </location>
</feature>
<keyword evidence="9" id="KW-1185">Reference proteome</keyword>
<name>A0A1G4XBH7_9ACTN</name>
<organism evidence="8 9">
    <name type="scientific">Klenkia marina</name>
    <dbReference type="NCBI Taxonomy" id="1960309"/>
    <lineage>
        <taxon>Bacteria</taxon>
        <taxon>Bacillati</taxon>
        <taxon>Actinomycetota</taxon>
        <taxon>Actinomycetes</taxon>
        <taxon>Geodermatophilales</taxon>
        <taxon>Geodermatophilaceae</taxon>
        <taxon>Klenkia</taxon>
    </lineage>
</organism>
<dbReference type="AlphaFoldDB" id="A0A1G4XBH7"/>
<evidence type="ECO:0000256" key="7">
    <source>
        <dbReference type="SAM" id="Phobius"/>
    </source>
</evidence>
<evidence type="ECO:0000313" key="9">
    <source>
        <dbReference type="Proteomes" id="UP000198981"/>
    </source>
</evidence>
<keyword evidence="2" id="KW-1003">Cell membrane</keyword>
<keyword evidence="3 7" id="KW-0812">Transmembrane</keyword>
<gene>
    <name evidence="8" type="ORF">SAMN03159343_0427</name>
</gene>
<dbReference type="OrthoDB" id="7992784at2"/>
<feature type="transmembrane region" description="Helical" evidence="7">
    <location>
        <begin position="34"/>
        <end position="53"/>
    </location>
</feature>
<protein>
    <recommendedName>
        <fullName evidence="10">Phosphate-starvation-inducible E</fullName>
    </recommendedName>
</protein>
<dbReference type="EMBL" id="FMUH01000001">
    <property type="protein sequence ID" value="SCX38502.1"/>
    <property type="molecule type" value="Genomic_DNA"/>
</dbReference>
<feature type="transmembrane region" description="Helical" evidence="7">
    <location>
        <begin position="104"/>
        <end position="124"/>
    </location>
</feature>
<proteinExistence type="predicted"/>
<comment type="subcellular location">
    <subcellularLocation>
        <location evidence="1">Cell membrane</location>
        <topology evidence="1">Multi-pass membrane protein</topology>
    </subcellularLocation>
</comment>
<evidence type="ECO:0000256" key="3">
    <source>
        <dbReference type="ARBA" id="ARBA00022692"/>
    </source>
</evidence>